<protein>
    <submittedName>
        <fullName evidence="1">Uncharacterized protein</fullName>
    </submittedName>
</protein>
<sequence>MVISLFYTQLDVSYQEEGSQAVQIVQGGQGQKGRRRESLSNVINIMDALKKSVEADMKGRKKAG</sequence>
<dbReference type="EMBL" id="LVYU01000057">
    <property type="protein sequence ID" value="KZB02331.1"/>
    <property type="molecule type" value="Genomic_DNA"/>
</dbReference>
<evidence type="ECO:0000313" key="1">
    <source>
        <dbReference type="EMBL" id="KZB02331.1"/>
    </source>
</evidence>
<dbReference type="AlphaFoldDB" id="A0A154IP42"/>
<proteinExistence type="predicted"/>
<gene>
    <name evidence="1" type="ORF">A4A59_10230</name>
</gene>
<name>A0A154IP42_RHILE</name>
<accession>A0A154IP42</accession>
<comment type="caution">
    <text evidence="1">The sequence shown here is derived from an EMBL/GenBank/DDBJ whole genome shotgun (WGS) entry which is preliminary data.</text>
</comment>
<reference evidence="1" key="1">
    <citation type="submission" date="2016-03" db="EMBL/GenBank/DDBJ databases">
        <title>Microsymbionts genomes from the relict species Vavilovia formosa.</title>
        <authorList>
            <person name="Chirak E."/>
            <person name="Kimeklis A."/>
            <person name="Kopat V."/>
            <person name="Andronov E."/>
        </authorList>
    </citation>
    <scope>NUCLEOTIDE SEQUENCE [LARGE SCALE GENOMIC DNA]</scope>
    <source>
        <strain evidence="1">Vaf12</strain>
    </source>
</reference>
<organism evidence="1">
    <name type="scientific">Rhizobium leguminosarum</name>
    <dbReference type="NCBI Taxonomy" id="384"/>
    <lineage>
        <taxon>Bacteria</taxon>
        <taxon>Pseudomonadati</taxon>
        <taxon>Pseudomonadota</taxon>
        <taxon>Alphaproteobacteria</taxon>
        <taxon>Hyphomicrobiales</taxon>
        <taxon>Rhizobiaceae</taxon>
        <taxon>Rhizobium/Agrobacterium group</taxon>
        <taxon>Rhizobium</taxon>
    </lineage>
</organism>